<proteinExistence type="predicted"/>
<sequence length="118" mass="12661">MILSSSCPSLLRIVAPPTPPWIAAPSVYILTSFFVSASAIIAPSLFSAISSVMSGVHFGLCRIASIISMLLGLSLNYSRRSCSGDLWRLRLRFADIISLCTRCVWGSVQVVILSAARA</sequence>
<keyword evidence="1" id="KW-0812">Transmembrane</keyword>
<dbReference type="InParanoid" id="A0A1B7MU06"/>
<evidence type="ECO:0000313" key="2">
    <source>
        <dbReference type="EMBL" id="OAX36037.1"/>
    </source>
</evidence>
<evidence type="ECO:0000313" key="3">
    <source>
        <dbReference type="Proteomes" id="UP000092154"/>
    </source>
</evidence>
<feature type="transmembrane region" description="Helical" evidence="1">
    <location>
        <begin position="52"/>
        <end position="75"/>
    </location>
</feature>
<evidence type="ECO:0000256" key="1">
    <source>
        <dbReference type="SAM" id="Phobius"/>
    </source>
</evidence>
<name>A0A1B7MU06_9AGAM</name>
<accession>A0A1B7MU06</accession>
<dbReference type="EMBL" id="KV448447">
    <property type="protein sequence ID" value="OAX36037.1"/>
    <property type="molecule type" value="Genomic_DNA"/>
</dbReference>
<gene>
    <name evidence="2" type="ORF">K503DRAFT_827085</name>
</gene>
<dbReference type="AlphaFoldDB" id="A0A1B7MU06"/>
<reference evidence="2 3" key="1">
    <citation type="submission" date="2016-06" db="EMBL/GenBank/DDBJ databases">
        <title>Comparative genomics of the ectomycorrhizal sister species Rhizopogon vinicolor and Rhizopogon vesiculosus (Basidiomycota: Boletales) reveals a divergence of the mating type B locus.</title>
        <authorList>
            <consortium name="DOE Joint Genome Institute"/>
            <person name="Mujic A.B."/>
            <person name="Kuo A."/>
            <person name="Tritt A."/>
            <person name="Lipzen A."/>
            <person name="Chen C."/>
            <person name="Johnson J."/>
            <person name="Sharma A."/>
            <person name="Barry K."/>
            <person name="Grigoriev I.V."/>
            <person name="Spatafora J.W."/>
        </authorList>
    </citation>
    <scope>NUCLEOTIDE SEQUENCE [LARGE SCALE GENOMIC DNA]</scope>
    <source>
        <strain evidence="2 3">AM-OR11-026</strain>
    </source>
</reference>
<keyword evidence="1" id="KW-0472">Membrane</keyword>
<feature type="transmembrane region" description="Helical" evidence="1">
    <location>
        <begin position="21"/>
        <end position="46"/>
    </location>
</feature>
<protein>
    <submittedName>
        <fullName evidence="2">Uncharacterized protein</fullName>
    </submittedName>
</protein>
<keyword evidence="3" id="KW-1185">Reference proteome</keyword>
<organism evidence="2 3">
    <name type="scientific">Rhizopogon vinicolor AM-OR11-026</name>
    <dbReference type="NCBI Taxonomy" id="1314800"/>
    <lineage>
        <taxon>Eukaryota</taxon>
        <taxon>Fungi</taxon>
        <taxon>Dikarya</taxon>
        <taxon>Basidiomycota</taxon>
        <taxon>Agaricomycotina</taxon>
        <taxon>Agaricomycetes</taxon>
        <taxon>Agaricomycetidae</taxon>
        <taxon>Boletales</taxon>
        <taxon>Suillineae</taxon>
        <taxon>Rhizopogonaceae</taxon>
        <taxon>Rhizopogon</taxon>
    </lineage>
</organism>
<dbReference type="Proteomes" id="UP000092154">
    <property type="component" value="Unassembled WGS sequence"/>
</dbReference>
<keyword evidence="1" id="KW-1133">Transmembrane helix</keyword>